<dbReference type="PANTHER" id="PTHR39962">
    <property type="entry name" value="BLL4848 PROTEIN"/>
    <property type="match status" value="1"/>
</dbReference>
<reference evidence="3 4" key="1">
    <citation type="submission" date="2016-10" db="EMBL/GenBank/DDBJ databases">
        <authorList>
            <person name="de Groot N.N."/>
        </authorList>
    </citation>
    <scope>NUCLEOTIDE SEQUENCE [LARGE SCALE GENOMIC DNA]</scope>
    <source>
        <strain evidence="3 4">DSM 19981</strain>
    </source>
</reference>
<dbReference type="Gene3D" id="3.40.140.80">
    <property type="match status" value="1"/>
</dbReference>
<dbReference type="AlphaFoldDB" id="A0A1I4BJK5"/>
<evidence type="ECO:0000313" key="3">
    <source>
        <dbReference type="EMBL" id="SFK68550.1"/>
    </source>
</evidence>
<feature type="domain" description="LpxI C-terminal" evidence="1">
    <location>
        <begin position="126"/>
        <end position="260"/>
    </location>
</feature>
<sequence>MPLRVADAARRGGRPVFAALIEGFAEPRDWAAIPHAVVRLGAVGHLFSVLRQAGVRDLVMAGRVKRPSILSLRLDAEGARLVARVGRKALFGGDDALLTAVVTVLREQGFTPIGAQHIFEQLLMEEGVPTRARPDEEAMADIRRGIAVCRQLGIADTGQGCVVQQGLVLAVEAIEGTDAMVARSASQSREGPGGVLVKLVKPTQSALADLPVIGPDTIRAVAEAGLRGIAVEARRDGHYGTIVIDRDATIAAADAAGLFLAVINIDKTMQGTDP</sequence>
<evidence type="ECO:0000259" key="2">
    <source>
        <dbReference type="Pfam" id="PF17930"/>
    </source>
</evidence>
<dbReference type="EMBL" id="FOSQ01000005">
    <property type="protein sequence ID" value="SFK68550.1"/>
    <property type="molecule type" value="Genomic_DNA"/>
</dbReference>
<keyword evidence="4" id="KW-1185">Reference proteome</keyword>
<feature type="domain" description="LpxI N-terminal" evidence="2">
    <location>
        <begin position="1"/>
        <end position="122"/>
    </location>
</feature>
<evidence type="ECO:0000313" key="4">
    <source>
        <dbReference type="Proteomes" id="UP000199473"/>
    </source>
</evidence>
<accession>A0A1I4BJK5</accession>
<dbReference type="Gene3D" id="3.40.50.20">
    <property type="match status" value="1"/>
</dbReference>
<dbReference type="OrthoDB" id="9789836at2"/>
<dbReference type="InterPro" id="IPR041255">
    <property type="entry name" value="LpxI_N"/>
</dbReference>
<dbReference type="InterPro" id="IPR053174">
    <property type="entry name" value="LpxI"/>
</dbReference>
<dbReference type="Proteomes" id="UP000199473">
    <property type="component" value="Unassembled WGS sequence"/>
</dbReference>
<dbReference type="Pfam" id="PF17930">
    <property type="entry name" value="LpxI_N"/>
    <property type="match status" value="1"/>
</dbReference>
<dbReference type="InterPro" id="IPR043167">
    <property type="entry name" value="LpxI_C_sf"/>
</dbReference>
<dbReference type="Pfam" id="PF06230">
    <property type="entry name" value="LpxI_C"/>
    <property type="match status" value="1"/>
</dbReference>
<protein>
    <recommendedName>
        <fullName evidence="5">DUF1009 domain-containing protein</fullName>
    </recommendedName>
</protein>
<dbReference type="STRING" id="1123062.SAMN02745775_105328"/>
<dbReference type="PANTHER" id="PTHR39962:SF1">
    <property type="entry name" value="LPXI FAMILY PROTEIN"/>
    <property type="match status" value="1"/>
</dbReference>
<evidence type="ECO:0000259" key="1">
    <source>
        <dbReference type="Pfam" id="PF06230"/>
    </source>
</evidence>
<name>A0A1I4BJK5_9PROT</name>
<proteinExistence type="predicted"/>
<evidence type="ECO:0008006" key="5">
    <source>
        <dbReference type="Google" id="ProtNLM"/>
    </source>
</evidence>
<organism evidence="3 4">
    <name type="scientific">Falsiroseomonas stagni DSM 19981</name>
    <dbReference type="NCBI Taxonomy" id="1123062"/>
    <lineage>
        <taxon>Bacteria</taxon>
        <taxon>Pseudomonadati</taxon>
        <taxon>Pseudomonadota</taxon>
        <taxon>Alphaproteobacteria</taxon>
        <taxon>Acetobacterales</taxon>
        <taxon>Roseomonadaceae</taxon>
        <taxon>Falsiroseomonas</taxon>
    </lineage>
</organism>
<gene>
    <name evidence="3" type="ORF">SAMN02745775_105328</name>
</gene>
<dbReference type="InterPro" id="IPR010415">
    <property type="entry name" value="LpxI_C"/>
</dbReference>